<sequence length="344" mass="40757">MYKWMATGLLTLIFVLILFSFLDKPDPTVDTIEKYFMDENGLIHAYPVNESSEKMFLSESIGQYMFYLALTENKALFDQQVDILKDYFLFSNGEDNWIKWQYGEEYSTNALVDDFRIIRSLQYAADVFENKDYKVLSNQLLESIRKHQIFNGLVTDFYDWELEKFSDTLHLSYLDVDFLSLLEGMDLRVLEGLLYDPERNSPFFNEVYSLKSELLLPSNDTEVHMVDQLLIALQYVDIFNQKPETFDSWLNEEWETNGKVYGRYDRYSLNRVVDYQSTAVDALSLIYFLKTNEQALAKQVHEKLRQLDEYFQNTQYKGVHVFDYLYMETALELYGKKTDILIAY</sequence>
<evidence type="ECO:0000313" key="1">
    <source>
        <dbReference type="EMBL" id="SER19055.1"/>
    </source>
</evidence>
<dbReference type="EMBL" id="FOGL01000001">
    <property type="protein sequence ID" value="SER19055.1"/>
    <property type="molecule type" value="Genomic_DNA"/>
</dbReference>
<dbReference type="RefSeq" id="WP_089738736.1">
    <property type="nucleotide sequence ID" value="NZ_FOGL01000001.1"/>
</dbReference>
<evidence type="ECO:0000313" key="2">
    <source>
        <dbReference type="Proteomes" id="UP000199687"/>
    </source>
</evidence>
<reference evidence="1 2" key="1">
    <citation type="submission" date="2016-10" db="EMBL/GenBank/DDBJ databases">
        <authorList>
            <person name="de Groot N.N."/>
        </authorList>
    </citation>
    <scope>NUCLEOTIDE SEQUENCE [LARGE SCALE GENOMIC DNA]</scope>
    <source>
        <strain evidence="1 2">CGMCC 1.7727</strain>
    </source>
</reference>
<organism evidence="1 2">
    <name type="scientific">Gracilibacillus ureilyticus</name>
    <dbReference type="NCBI Taxonomy" id="531814"/>
    <lineage>
        <taxon>Bacteria</taxon>
        <taxon>Bacillati</taxon>
        <taxon>Bacillota</taxon>
        <taxon>Bacilli</taxon>
        <taxon>Bacillales</taxon>
        <taxon>Bacillaceae</taxon>
        <taxon>Gracilibacillus</taxon>
    </lineage>
</organism>
<dbReference type="InterPro" id="IPR012341">
    <property type="entry name" value="6hp_glycosidase-like_sf"/>
</dbReference>
<dbReference type="OrthoDB" id="1779554at2"/>
<evidence type="ECO:0008006" key="3">
    <source>
        <dbReference type="Google" id="ProtNLM"/>
    </source>
</evidence>
<keyword evidence="2" id="KW-1185">Reference proteome</keyword>
<dbReference type="GO" id="GO:0005975">
    <property type="term" value="P:carbohydrate metabolic process"/>
    <property type="evidence" value="ECO:0007669"/>
    <property type="project" value="InterPro"/>
</dbReference>
<accession>A0A1H9M6F3</accession>
<proteinExistence type="predicted"/>
<dbReference type="Gene3D" id="1.50.10.10">
    <property type="match status" value="1"/>
</dbReference>
<dbReference type="SUPFAM" id="SSF48208">
    <property type="entry name" value="Six-hairpin glycosidases"/>
    <property type="match status" value="1"/>
</dbReference>
<protein>
    <recommendedName>
        <fullName evidence="3">Glycosyl hydrolases family 8</fullName>
    </recommendedName>
</protein>
<dbReference type="STRING" id="531814.SAMN04487944_101570"/>
<name>A0A1H9M6F3_9BACI</name>
<dbReference type="Proteomes" id="UP000199687">
    <property type="component" value="Unassembled WGS sequence"/>
</dbReference>
<gene>
    <name evidence="1" type="ORF">SAMN04487944_101570</name>
</gene>
<dbReference type="InterPro" id="IPR008928">
    <property type="entry name" value="6-hairpin_glycosidase_sf"/>
</dbReference>
<dbReference type="AlphaFoldDB" id="A0A1H9M6F3"/>